<keyword evidence="1" id="KW-0472">Membrane</keyword>
<protein>
    <submittedName>
        <fullName evidence="3">DUF2231 domain-containing protein</fullName>
    </submittedName>
</protein>
<evidence type="ECO:0000313" key="3">
    <source>
        <dbReference type="EMBL" id="MFD1152057.1"/>
    </source>
</evidence>
<evidence type="ECO:0000313" key="4">
    <source>
        <dbReference type="Proteomes" id="UP001597168"/>
    </source>
</evidence>
<dbReference type="EMBL" id="JBHTLK010000316">
    <property type="protein sequence ID" value="MFD1152057.1"/>
    <property type="molecule type" value="Genomic_DNA"/>
</dbReference>
<reference evidence="4" key="1">
    <citation type="journal article" date="2019" name="Int. J. Syst. Evol. Microbiol.">
        <title>The Global Catalogue of Microorganisms (GCM) 10K type strain sequencing project: providing services to taxonomists for standard genome sequencing and annotation.</title>
        <authorList>
            <consortium name="The Broad Institute Genomics Platform"/>
            <consortium name="The Broad Institute Genome Sequencing Center for Infectious Disease"/>
            <person name="Wu L."/>
            <person name="Ma J."/>
        </authorList>
    </citation>
    <scope>NUCLEOTIDE SEQUENCE [LARGE SCALE GENOMIC DNA]</scope>
    <source>
        <strain evidence="4">CCUG 60214</strain>
    </source>
</reference>
<feature type="transmembrane region" description="Helical" evidence="1">
    <location>
        <begin position="101"/>
        <end position="121"/>
    </location>
</feature>
<feature type="transmembrane region" description="Helical" evidence="1">
    <location>
        <begin position="42"/>
        <end position="60"/>
    </location>
</feature>
<feature type="domain" description="DUF2231" evidence="2">
    <location>
        <begin position="9"/>
        <end position="127"/>
    </location>
</feature>
<dbReference type="InterPro" id="IPR019251">
    <property type="entry name" value="DUF2231_TM"/>
</dbReference>
<organism evidence="3 4">
    <name type="scientific">Saccharothrix hoggarensis</name>
    <dbReference type="NCBI Taxonomy" id="913853"/>
    <lineage>
        <taxon>Bacteria</taxon>
        <taxon>Bacillati</taxon>
        <taxon>Actinomycetota</taxon>
        <taxon>Actinomycetes</taxon>
        <taxon>Pseudonocardiales</taxon>
        <taxon>Pseudonocardiaceae</taxon>
        <taxon>Saccharothrix</taxon>
    </lineage>
</organism>
<feature type="non-terminal residue" evidence="3">
    <location>
        <position position="1"/>
    </location>
</feature>
<keyword evidence="4" id="KW-1185">Reference proteome</keyword>
<feature type="transmembrane region" description="Helical" evidence="1">
    <location>
        <begin position="72"/>
        <end position="89"/>
    </location>
</feature>
<dbReference type="Proteomes" id="UP001597168">
    <property type="component" value="Unassembled WGS sequence"/>
</dbReference>
<gene>
    <name evidence="3" type="ORF">ACFQ3T_33370</name>
</gene>
<dbReference type="Pfam" id="PF09990">
    <property type="entry name" value="DUF2231"/>
    <property type="match status" value="1"/>
</dbReference>
<name>A0ABW3R4Q8_9PSEU</name>
<proteinExistence type="predicted"/>
<dbReference type="RefSeq" id="WP_380729622.1">
    <property type="nucleotide sequence ID" value="NZ_JBHTLK010000316.1"/>
</dbReference>
<feature type="transmembrane region" description="Helical" evidence="1">
    <location>
        <begin position="12"/>
        <end position="30"/>
    </location>
</feature>
<evidence type="ECO:0000259" key="2">
    <source>
        <dbReference type="Pfam" id="PF09990"/>
    </source>
</evidence>
<sequence length="143" mass="14795">RLLRGAWLGHPVHPLLVTVPIGAWVCSAVLDVGFGDRAAARRLVLVGLAATPPTVLLGLADFSHLDVPQRRVGALHAVVNTLAAGCFLASTRCGDRAARVWGLVGLLVLSAGGALGGHLSYAQGSGVGRWQEEARVPAVDGPW</sequence>
<accession>A0ABW3R4Q8</accession>
<keyword evidence="1" id="KW-0812">Transmembrane</keyword>
<comment type="caution">
    <text evidence="3">The sequence shown here is derived from an EMBL/GenBank/DDBJ whole genome shotgun (WGS) entry which is preliminary data.</text>
</comment>
<keyword evidence="1" id="KW-1133">Transmembrane helix</keyword>
<evidence type="ECO:0000256" key="1">
    <source>
        <dbReference type="SAM" id="Phobius"/>
    </source>
</evidence>